<gene>
    <name evidence="2" type="ORF">SAMN05421810_102569</name>
</gene>
<feature type="domain" description="BioF2-like acetyltransferase" evidence="1">
    <location>
        <begin position="141"/>
        <end position="274"/>
    </location>
</feature>
<sequence>MSDVWTRLKYNWGSGTGHWAGAHQRWASAPGRRFPGRVHTSENLSVVYEGFPEGLTYILPYLRDQQAVVDGPVSVADTAPVTWQGIQRSVREPEGDLLVIGCSHERALRLPRARSVVLPLRLHLLIDIVADAETMHKTVSKNERRQFANLRRKHEWTYEIGTADADFEFFYERMHLPTMASRYGDEARSADRDLALNALFRRGLILFVNEGGKRVAGVLCRLEDDAKTVRMRLLGVLDGDFTHYRTGAVKAVYYLTIEWAADTGRKLIDFSGGDPFPGKGVFQFKRRFHPTVAHARDHLGGRRAYLRVVRDSPAVRDLLVATPMFTVDDDNRIVATHFTDRSRPALAKIRMDGAGVHAARTVDLDGFLGSTVHAGQLVGR</sequence>
<dbReference type="InterPro" id="IPR016181">
    <property type="entry name" value="Acyl_CoA_acyltransferase"/>
</dbReference>
<organism evidence="2 3">
    <name type="scientific">Amycolatopsis arida</name>
    <dbReference type="NCBI Taxonomy" id="587909"/>
    <lineage>
        <taxon>Bacteria</taxon>
        <taxon>Bacillati</taxon>
        <taxon>Actinomycetota</taxon>
        <taxon>Actinomycetes</taxon>
        <taxon>Pseudonocardiales</taxon>
        <taxon>Pseudonocardiaceae</taxon>
        <taxon>Amycolatopsis</taxon>
    </lineage>
</organism>
<evidence type="ECO:0000313" key="3">
    <source>
        <dbReference type="Proteomes" id="UP000198727"/>
    </source>
</evidence>
<dbReference type="Proteomes" id="UP000198727">
    <property type="component" value="Unassembled WGS sequence"/>
</dbReference>
<dbReference type="Pfam" id="PF13480">
    <property type="entry name" value="Acetyltransf_6"/>
    <property type="match status" value="1"/>
</dbReference>
<dbReference type="AlphaFoldDB" id="A0A1I5QAM4"/>
<keyword evidence="2" id="KW-0808">Transferase</keyword>
<name>A0A1I5QAM4_9PSEU</name>
<accession>A0A1I5QAM4</accession>
<dbReference type="EMBL" id="FOWW01000002">
    <property type="protein sequence ID" value="SFP43322.1"/>
    <property type="molecule type" value="Genomic_DNA"/>
</dbReference>
<keyword evidence="3" id="KW-1185">Reference proteome</keyword>
<dbReference type="Gene3D" id="3.40.630.30">
    <property type="match status" value="1"/>
</dbReference>
<dbReference type="InterPro" id="IPR038740">
    <property type="entry name" value="BioF2-like_GNAT_dom"/>
</dbReference>
<dbReference type="GO" id="GO:0016740">
    <property type="term" value="F:transferase activity"/>
    <property type="evidence" value="ECO:0007669"/>
    <property type="project" value="UniProtKB-KW"/>
</dbReference>
<protein>
    <submittedName>
        <fullName evidence="2">Acetyltransferase (GNAT) domain-containing protein</fullName>
    </submittedName>
</protein>
<evidence type="ECO:0000259" key="1">
    <source>
        <dbReference type="Pfam" id="PF13480"/>
    </source>
</evidence>
<dbReference type="RefSeq" id="WP_134045882.1">
    <property type="nucleotide sequence ID" value="NZ_FOWW01000002.1"/>
</dbReference>
<dbReference type="SUPFAM" id="SSF55729">
    <property type="entry name" value="Acyl-CoA N-acyltransferases (Nat)"/>
    <property type="match status" value="1"/>
</dbReference>
<dbReference type="OrthoDB" id="3400076at2"/>
<evidence type="ECO:0000313" key="2">
    <source>
        <dbReference type="EMBL" id="SFP43322.1"/>
    </source>
</evidence>
<reference evidence="3" key="1">
    <citation type="submission" date="2016-10" db="EMBL/GenBank/DDBJ databases">
        <authorList>
            <person name="Varghese N."/>
            <person name="Submissions S."/>
        </authorList>
    </citation>
    <scope>NUCLEOTIDE SEQUENCE [LARGE SCALE GENOMIC DNA]</scope>
    <source>
        <strain evidence="3">CGMCC 4.5579</strain>
    </source>
</reference>
<proteinExistence type="predicted"/>
<dbReference type="STRING" id="587909.SAMN05421810_102569"/>